<reference evidence="2 3" key="1">
    <citation type="submission" date="2020-08" db="EMBL/GenBank/DDBJ databases">
        <title>Genomic Encyclopedia of Type Strains, Phase IV (KMG-IV): sequencing the most valuable type-strain genomes for metagenomic binning, comparative biology and taxonomic classification.</title>
        <authorList>
            <person name="Goeker M."/>
        </authorList>
    </citation>
    <scope>NUCLEOTIDE SEQUENCE [LARGE SCALE GENOMIC DNA]</scope>
    <source>
        <strain evidence="2 3">YC6723</strain>
    </source>
</reference>
<dbReference type="PANTHER" id="PTHR47064:SF2">
    <property type="entry name" value="SMP-30_GLUCONOLACTONASE_LRE-LIKE REGION DOMAIN-CONTAINING PROTEIN-RELATED"/>
    <property type="match status" value="1"/>
</dbReference>
<keyword evidence="3" id="KW-1185">Reference proteome</keyword>
<name>A0A840FJ48_9SPHN</name>
<dbReference type="RefSeq" id="WP_281375505.1">
    <property type="nucleotide sequence ID" value="NZ_JACIEV010000023.1"/>
</dbReference>
<dbReference type="InterPro" id="IPR052988">
    <property type="entry name" value="Oryzine_lactonohydrolase"/>
</dbReference>
<dbReference type="Pfam" id="PF08450">
    <property type="entry name" value="SGL"/>
    <property type="match status" value="1"/>
</dbReference>
<evidence type="ECO:0000313" key="3">
    <source>
        <dbReference type="Proteomes" id="UP000529795"/>
    </source>
</evidence>
<gene>
    <name evidence="2" type="ORF">GGQ80_003662</name>
</gene>
<dbReference type="Gene3D" id="2.120.10.30">
    <property type="entry name" value="TolB, C-terminal domain"/>
    <property type="match status" value="1"/>
</dbReference>
<dbReference type="Proteomes" id="UP000529795">
    <property type="component" value="Unassembled WGS sequence"/>
</dbReference>
<sequence>MGLPAEPEQRGRFVLRIDPAGALGVVADGFDQPNGIVFSPDGRTLYVSDTGGALNPEGPREIRAFDVIDGVRLARERHFATLDHGIPDGLTVDNERRVYAATADGAAIWSPAGEPLGIIPTPVTCGNLAFGGRDGRTLFLCATDRVFAIDTMARGWT</sequence>
<feature type="domain" description="SMP-30/Gluconolactonase/LRE-like region" evidence="1">
    <location>
        <begin position="8"/>
        <end position="141"/>
    </location>
</feature>
<accession>A0A840FJ48</accession>
<protein>
    <submittedName>
        <fullName evidence="2">Sugar lactone lactonase YvrE</fullName>
    </submittedName>
</protein>
<dbReference type="SUPFAM" id="SSF63829">
    <property type="entry name" value="Calcium-dependent phosphotriesterase"/>
    <property type="match status" value="1"/>
</dbReference>
<evidence type="ECO:0000259" key="1">
    <source>
        <dbReference type="Pfam" id="PF08450"/>
    </source>
</evidence>
<dbReference type="InterPro" id="IPR011042">
    <property type="entry name" value="6-blade_b-propeller_TolB-like"/>
</dbReference>
<dbReference type="InterPro" id="IPR013658">
    <property type="entry name" value="SGL"/>
</dbReference>
<dbReference type="PANTHER" id="PTHR47064">
    <property type="entry name" value="PUTATIVE (AFU_ORTHOLOGUE AFUA_1G08990)-RELATED"/>
    <property type="match status" value="1"/>
</dbReference>
<comment type="caution">
    <text evidence="2">The sequence shown here is derived from an EMBL/GenBank/DDBJ whole genome shotgun (WGS) entry which is preliminary data.</text>
</comment>
<dbReference type="AlphaFoldDB" id="A0A840FJ48"/>
<dbReference type="EMBL" id="JACIEV010000023">
    <property type="protein sequence ID" value="MBB4155737.1"/>
    <property type="molecule type" value="Genomic_DNA"/>
</dbReference>
<organism evidence="2 3">
    <name type="scientific">Sphingomonas jinjuensis</name>
    <dbReference type="NCBI Taxonomy" id="535907"/>
    <lineage>
        <taxon>Bacteria</taxon>
        <taxon>Pseudomonadati</taxon>
        <taxon>Pseudomonadota</taxon>
        <taxon>Alphaproteobacteria</taxon>
        <taxon>Sphingomonadales</taxon>
        <taxon>Sphingomonadaceae</taxon>
        <taxon>Sphingomonas</taxon>
    </lineage>
</organism>
<proteinExistence type="predicted"/>
<evidence type="ECO:0000313" key="2">
    <source>
        <dbReference type="EMBL" id="MBB4155737.1"/>
    </source>
</evidence>